<evidence type="ECO:0000256" key="6">
    <source>
        <dbReference type="ARBA" id="ARBA00022989"/>
    </source>
</evidence>
<dbReference type="Pfam" id="PF01833">
    <property type="entry name" value="TIG"/>
    <property type="match status" value="2"/>
</dbReference>
<comment type="caution">
    <text evidence="13">The sequence shown here is derived from an EMBL/GenBank/DDBJ whole genome shotgun (WGS) entry which is preliminary data.</text>
</comment>
<gene>
    <name evidence="13" type="ORF">BSL78_20401</name>
</gene>
<keyword evidence="13" id="KW-0675">Receptor</keyword>
<evidence type="ECO:0000256" key="7">
    <source>
        <dbReference type="ARBA" id="ARBA00023136"/>
    </source>
</evidence>
<evidence type="ECO:0000259" key="12">
    <source>
        <dbReference type="PROSITE" id="PS51004"/>
    </source>
</evidence>
<dbReference type="SUPFAM" id="SSF101912">
    <property type="entry name" value="Sema domain"/>
    <property type="match status" value="1"/>
</dbReference>
<dbReference type="InterPro" id="IPR002165">
    <property type="entry name" value="Plexin_repeat"/>
</dbReference>
<dbReference type="GO" id="GO:0030334">
    <property type="term" value="P:regulation of cell migration"/>
    <property type="evidence" value="ECO:0007669"/>
    <property type="project" value="TreeGrafter"/>
</dbReference>
<dbReference type="PANTHER" id="PTHR22625">
    <property type="entry name" value="PLEXIN"/>
    <property type="match status" value="1"/>
</dbReference>
<protein>
    <submittedName>
        <fullName evidence="13">Putative hepatocyte growth factor receptor</fullName>
    </submittedName>
</protein>
<dbReference type="Gene3D" id="2.130.10.10">
    <property type="entry name" value="YVTN repeat-like/Quinoprotein amine dehydrogenase"/>
    <property type="match status" value="1"/>
</dbReference>
<reference evidence="13 14" key="1">
    <citation type="journal article" date="2017" name="PLoS Biol.">
        <title>The sea cucumber genome provides insights into morphological evolution and visceral regeneration.</title>
        <authorList>
            <person name="Zhang X."/>
            <person name="Sun L."/>
            <person name="Yuan J."/>
            <person name="Sun Y."/>
            <person name="Gao Y."/>
            <person name="Zhang L."/>
            <person name="Li S."/>
            <person name="Dai H."/>
            <person name="Hamel J.F."/>
            <person name="Liu C."/>
            <person name="Yu Y."/>
            <person name="Liu S."/>
            <person name="Lin W."/>
            <person name="Guo K."/>
            <person name="Jin S."/>
            <person name="Xu P."/>
            <person name="Storey K.B."/>
            <person name="Huan P."/>
            <person name="Zhang T."/>
            <person name="Zhou Y."/>
            <person name="Zhang J."/>
            <person name="Lin C."/>
            <person name="Li X."/>
            <person name="Xing L."/>
            <person name="Huo D."/>
            <person name="Sun M."/>
            <person name="Wang L."/>
            <person name="Mercier A."/>
            <person name="Li F."/>
            <person name="Yang H."/>
            <person name="Xiang J."/>
        </authorList>
    </citation>
    <scope>NUCLEOTIDE SEQUENCE [LARGE SCALE GENOMIC DNA]</scope>
    <source>
        <strain evidence="13">Shaxun</strain>
        <tissue evidence="13">Muscle</tissue>
    </source>
</reference>
<dbReference type="InterPro" id="IPR002909">
    <property type="entry name" value="IPT_dom"/>
</dbReference>
<keyword evidence="8" id="KW-1015">Disulfide bond</keyword>
<keyword evidence="6 11" id="KW-1133">Transmembrane helix</keyword>
<dbReference type="Pfam" id="PF01437">
    <property type="entry name" value="PSI"/>
    <property type="match status" value="1"/>
</dbReference>
<evidence type="ECO:0000256" key="8">
    <source>
        <dbReference type="ARBA" id="ARBA00023157"/>
    </source>
</evidence>
<comment type="caution">
    <text evidence="10">Lacks conserved residue(s) required for the propagation of feature annotation.</text>
</comment>
<evidence type="ECO:0000256" key="1">
    <source>
        <dbReference type="ARBA" id="ARBA00004167"/>
    </source>
</evidence>
<dbReference type="AlphaFoldDB" id="A0A2G8K475"/>
<dbReference type="STRING" id="307972.A0A2G8K475"/>
<evidence type="ECO:0000256" key="10">
    <source>
        <dbReference type="PROSITE-ProRule" id="PRU00352"/>
    </source>
</evidence>
<feature type="transmembrane region" description="Helical" evidence="11">
    <location>
        <begin position="556"/>
        <end position="579"/>
    </location>
</feature>
<evidence type="ECO:0000256" key="5">
    <source>
        <dbReference type="ARBA" id="ARBA00022737"/>
    </source>
</evidence>
<keyword evidence="7 11" id="KW-0472">Membrane</keyword>
<dbReference type="CDD" id="cd00603">
    <property type="entry name" value="IPT_PCSR"/>
    <property type="match status" value="1"/>
</dbReference>
<evidence type="ECO:0000256" key="2">
    <source>
        <dbReference type="ARBA" id="ARBA00010297"/>
    </source>
</evidence>
<dbReference type="GO" id="GO:0017154">
    <property type="term" value="F:semaphorin receptor activity"/>
    <property type="evidence" value="ECO:0007669"/>
    <property type="project" value="InterPro"/>
</dbReference>
<dbReference type="GO" id="GO:0050772">
    <property type="term" value="P:positive regulation of axonogenesis"/>
    <property type="evidence" value="ECO:0007669"/>
    <property type="project" value="TreeGrafter"/>
</dbReference>
<dbReference type="GO" id="GO:0007162">
    <property type="term" value="P:negative regulation of cell adhesion"/>
    <property type="evidence" value="ECO:0007669"/>
    <property type="project" value="TreeGrafter"/>
</dbReference>
<dbReference type="InterPro" id="IPR013783">
    <property type="entry name" value="Ig-like_fold"/>
</dbReference>
<dbReference type="PROSITE" id="PS51004">
    <property type="entry name" value="SEMA"/>
    <property type="match status" value="1"/>
</dbReference>
<accession>A0A2G8K475</accession>
<dbReference type="EMBL" id="MRZV01000907">
    <property type="protein sequence ID" value="PIK42753.1"/>
    <property type="molecule type" value="Genomic_DNA"/>
</dbReference>
<evidence type="ECO:0000313" key="14">
    <source>
        <dbReference type="Proteomes" id="UP000230750"/>
    </source>
</evidence>
<dbReference type="SMART" id="SM00423">
    <property type="entry name" value="PSI"/>
    <property type="match status" value="1"/>
</dbReference>
<dbReference type="InterPro" id="IPR014756">
    <property type="entry name" value="Ig_E-set"/>
</dbReference>
<dbReference type="InterPro" id="IPR015943">
    <property type="entry name" value="WD40/YVTN_repeat-like_dom_sf"/>
</dbReference>
<evidence type="ECO:0000256" key="4">
    <source>
        <dbReference type="ARBA" id="ARBA00022729"/>
    </source>
</evidence>
<dbReference type="SMART" id="SM00429">
    <property type="entry name" value="IPT"/>
    <property type="match status" value="2"/>
</dbReference>
<sequence>MSENSLEGYSHLCRFLRYRQLHPVEMNVKAVSKDYLLGGGEDFQFTSIAVAVDGNDTIAIMGTSDGSLMKYIVEPFTVEGSARTYSSIPFKHLQLDSPGPVLKDMPFDLTKEYLYVMTATKVYKVKVSTCAHYVECSACVSTHDPNNCGWCGGSCTTEAECRMSGPNLEWNQSVCSPAIFQVSPTTAPLTGGTMVSIIGDNLGFLVGQGVHMVSIAGQPCQINDTASNLHKFTCAVPAVASPVQGDVAVHVDVHDPNGGFHITGNASSPANYRFTFAEPTISYFEPPNGPSLGGTILSIRGNHLDAGNTQTVSVAGKPCVVTSGGIVIYVEGHTFDSVQTMALVVNVSSSSLLYKGACKITSGTNAECLSPDLTSAQLEVVASEMPATLTFELNGVMISDPGTFMIYPDPIVDQLQETQEHVTGSNIMITGVNFKLSDSLPNPSIFVEGRRCRVMYIDNYEVNVLCQICLSKSLGSADIWLRNSRKKPWRLVDSQADRSQSLGTHPFNVHVRKLLVNNTLARRHTLLSRGISGMQMGNFNQTVGRVIILPRVSNPAILIAVILAILVAFILLLLVICLIRKRKAKTGSYTETAIDDNPVENVVIFRNGPSDEDTATIATARQFQTVSKICDISLWCPSHA</sequence>
<dbReference type="Gene3D" id="2.60.40.10">
    <property type="entry name" value="Immunoglobulins"/>
    <property type="match status" value="2"/>
</dbReference>
<dbReference type="GO" id="GO:0002116">
    <property type="term" value="C:semaphorin receptor complex"/>
    <property type="evidence" value="ECO:0007669"/>
    <property type="project" value="TreeGrafter"/>
</dbReference>
<dbReference type="GO" id="GO:0008360">
    <property type="term" value="P:regulation of cell shape"/>
    <property type="evidence" value="ECO:0007669"/>
    <property type="project" value="TreeGrafter"/>
</dbReference>
<evidence type="ECO:0000256" key="9">
    <source>
        <dbReference type="ARBA" id="ARBA00023180"/>
    </source>
</evidence>
<feature type="domain" description="Sema" evidence="12">
    <location>
        <begin position="1"/>
        <end position="127"/>
    </location>
</feature>
<dbReference type="OrthoDB" id="125363at2759"/>
<keyword evidence="4" id="KW-0732">Signal</keyword>
<proteinExistence type="inferred from homology"/>
<evidence type="ECO:0000256" key="11">
    <source>
        <dbReference type="SAM" id="Phobius"/>
    </source>
</evidence>
<keyword evidence="5" id="KW-0677">Repeat</keyword>
<dbReference type="InterPro" id="IPR036352">
    <property type="entry name" value="Semap_dom_sf"/>
</dbReference>
<comment type="subcellular location">
    <subcellularLocation>
        <location evidence="1">Membrane</location>
        <topology evidence="1">Single-pass membrane protein</topology>
    </subcellularLocation>
</comment>
<dbReference type="SUPFAM" id="SSF103575">
    <property type="entry name" value="Plexin repeat"/>
    <property type="match status" value="1"/>
</dbReference>
<dbReference type="InterPro" id="IPR001627">
    <property type="entry name" value="Semap_dom"/>
</dbReference>
<dbReference type="SUPFAM" id="SSF81296">
    <property type="entry name" value="E set domains"/>
    <property type="match status" value="2"/>
</dbReference>
<evidence type="ECO:0000313" key="13">
    <source>
        <dbReference type="EMBL" id="PIK42753.1"/>
    </source>
</evidence>
<organism evidence="13 14">
    <name type="scientific">Stichopus japonicus</name>
    <name type="common">Sea cucumber</name>
    <dbReference type="NCBI Taxonomy" id="307972"/>
    <lineage>
        <taxon>Eukaryota</taxon>
        <taxon>Metazoa</taxon>
        <taxon>Echinodermata</taxon>
        <taxon>Eleutherozoa</taxon>
        <taxon>Echinozoa</taxon>
        <taxon>Holothuroidea</taxon>
        <taxon>Aspidochirotacea</taxon>
        <taxon>Aspidochirotida</taxon>
        <taxon>Stichopodidae</taxon>
        <taxon>Apostichopus</taxon>
    </lineage>
</organism>
<keyword evidence="3 11" id="KW-0812">Transmembrane</keyword>
<keyword evidence="14" id="KW-1185">Reference proteome</keyword>
<dbReference type="Proteomes" id="UP000230750">
    <property type="component" value="Unassembled WGS sequence"/>
</dbReference>
<keyword evidence="9" id="KW-0325">Glycoprotein</keyword>
<dbReference type="Gene3D" id="3.30.1680.10">
    <property type="entry name" value="ligand-binding face of the semaphorins, domain 2"/>
    <property type="match status" value="1"/>
</dbReference>
<name>A0A2G8K475_STIJA</name>
<dbReference type="InterPro" id="IPR016201">
    <property type="entry name" value="PSI"/>
</dbReference>
<evidence type="ECO:0000256" key="3">
    <source>
        <dbReference type="ARBA" id="ARBA00022692"/>
    </source>
</evidence>
<comment type="similarity">
    <text evidence="2">Belongs to the plexin family.</text>
</comment>
<dbReference type="InterPro" id="IPR031148">
    <property type="entry name" value="Plexin"/>
</dbReference>
<dbReference type="PANTHER" id="PTHR22625:SF44">
    <property type="entry name" value="PLEXIN-B"/>
    <property type="match status" value="1"/>
</dbReference>
<dbReference type="GO" id="GO:0005886">
    <property type="term" value="C:plasma membrane"/>
    <property type="evidence" value="ECO:0007669"/>
    <property type="project" value="TreeGrafter"/>
</dbReference>